<comment type="similarity">
    <text evidence="1">Belongs to the peptidase C48 family.</text>
</comment>
<dbReference type="InterPro" id="IPR003653">
    <property type="entry name" value="Peptidase_C48_C"/>
</dbReference>
<keyword evidence="7" id="KW-1185">Reference proteome</keyword>
<dbReference type="GeneID" id="112690534"/>
<keyword evidence="4" id="KW-0788">Thiol protease</keyword>
<dbReference type="PANTHER" id="PTHR12606">
    <property type="entry name" value="SENTRIN/SUMO-SPECIFIC PROTEASE"/>
    <property type="match status" value="1"/>
</dbReference>
<feature type="region of interest" description="Disordered" evidence="5">
    <location>
        <begin position="295"/>
        <end position="320"/>
    </location>
</feature>
<keyword evidence="2" id="KW-0645">Protease</keyword>
<evidence type="ECO:0000259" key="6">
    <source>
        <dbReference type="PROSITE" id="PS50600"/>
    </source>
</evidence>
<dbReference type="Gene3D" id="3.40.395.10">
    <property type="entry name" value="Adenoviral Proteinase, Chain A"/>
    <property type="match status" value="2"/>
</dbReference>
<reference evidence="8" key="1">
    <citation type="submission" date="2025-08" db="UniProtKB">
        <authorList>
            <consortium name="RefSeq"/>
        </authorList>
    </citation>
    <scope>IDENTIFICATION</scope>
    <source>
        <tissue evidence="8">Whole body</tissue>
    </source>
</reference>
<dbReference type="SUPFAM" id="SSF54001">
    <property type="entry name" value="Cysteine proteinases"/>
    <property type="match status" value="2"/>
</dbReference>
<feature type="domain" description="Ubiquitin-like protease family profile" evidence="6">
    <location>
        <begin position="448"/>
        <end position="607"/>
    </location>
</feature>
<evidence type="ECO:0000256" key="2">
    <source>
        <dbReference type="ARBA" id="ARBA00022670"/>
    </source>
</evidence>
<sequence>MHRSNQDFVVPDKSVCIGDVKTVFQYRSWLNNEAISSYMQLIGERDPNKVYVFNTYFYSLLSKSTVSFFSQDNFRDNTTRTVVFHSTCGYDAVESWEFPKDLFDYDRVLIPVHEKFHWSLVCVHFNEKSIKYYDSLKRTNMRCVKLVLDYLTMASWKRTRNEFNSDEWQLFHAEDCPKQFNSDDCGVFTCINAEYLARGVKLNFSQSDIRKFRHRICYEILTNRLLFSLDDVYTIRYHKLCVSTKSLSETFREPFGNFEYESDAEETRTLAVESVPVPSNNILATDLRISVCNKRKRHEPGDPHGMKTRPMGRIGVVTDSESDGKDTMIVVGVADSITSNNILEVDLQRPMCNKQKRQEPDDTSEKRMRLMEPVDVKLIDSDTDVEHAQTVVSDPRSSDGVGNKQRLLKNDLPVVDSDDIFPGYSMDKVEFIVLNMRRNDQDFVVQDKSVCIGDVRTVFQYRSWLNDEAISSYMQLIGDRDPCKVYAFNTYFYPMLSLFDYHAIISWGFPKDIFDYDRVLIPVHEKSHWSLVCVQFNEKTIKYYDSLGKTNMQCLKLVLDYLKMESRKMISNEFNSNEWQLLHAEDCPKQLNFDDCGVFTCVNAEYLARGVKLNFNQSDMPKFRHRICYEILTDRLLFGLDDSCPRSHG</sequence>
<dbReference type="Pfam" id="PF02902">
    <property type="entry name" value="Peptidase_C48"/>
    <property type="match status" value="2"/>
</dbReference>
<dbReference type="GO" id="GO:0016929">
    <property type="term" value="F:deSUMOylase activity"/>
    <property type="evidence" value="ECO:0007669"/>
    <property type="project" value="TreeGrafter"/>
</dbReference>
<evidence type="ECO:0000256" key="5">
    <source>
        <dbReference type="SAM" id="MobiDB-lite"/>
    </source>
</evidence>
<dbReference type="GO" id="GO:0006508">
    <property type="term" value="P:proteolysis"/>
    <property type="evidence" value="ECO:0007669"/>
    <property type="project" value="UniProtKB-KW"/>
</dbReference>
<proteinExistence type="inferred from homology"/>
<protein>
    <submittedName>
        <fullName evidence="8">Sentrin-specific protease 1-like</fullName>
    </submittedName>
</protein>
<evidence type="ECO:0000313" key="8">
    <source>
        <dbReference type="RefSeq" id="XP_025420354.1"/>
    </source>
</evidence>
<dbReference type="PANTHER" id="PTHR12606:SF141">
    <property type="entry name" value="GH15225P-RELATED"/>
    <property type="match status" value="1"/>
</dbReference>
<dbReference type="RefSeq" id="XP_025420354.1">
    <property type="nucleotide sequence ID" value="XM_025564569.1"/>
</dbReference>
<evidence type="ECO:0000313" key="7">
    <source>
        <dbReference type="Proteomes" id="UP000694846"/>
    </source>
</evidence>
<name>A0A8B8GAW4_9HEMI</name>
<dbReference type="AlphaFoldDB" id="A0A8B8GAW4"/>
<dbReference type="GO" id="GO:0016926">
    <property type="term" value="P:protein desumoylation"/>
    <property type="evidence" value="ECO:0007669"/>
    <property type="project" value="TreeGrafter"/>
</dbReference>
<dbReference type="Proteomes" id="UP000694846">
    <property type="component" value="Unplaced"/>
</dbReference>
<organism evidence="7 8">
    <name type="scientific">Sipha flava</name>
    <name type="common">yellow sugarcane aphid</name>
    <dbReference type="NCBI Taxonomy" id="143950"/>
    <lineage>
        <taxon>Eukaryota</taxon>
        <taxon>Metazoa</taxon>
        <taxon>Ecdysozoa</taxon>
        <taxon>Arthropoda</taxon>
        <taxon>Hexapoda</taxon>
        <taxon>Insecta</taxon>
        <taxon>Pterygota</taxon>
        <taxon>Neoptera</taxon>
        <taxon>Paraneoptera</taxon>
        <taxon>Hemiptera</taxon>
        <taxon>Sternorrhyncha</taxon>
        <taxon>Aphidomorpha</taxon>
        <taxon>Aphidoidea</taxon>
        <taxon>Aphididae</taxon>
        <taxon>Sipha</taxon>
    </lineage>
</organism>
<evidence type="ECO:0000256" key="1">
    <source>
        <dbReference type="ARBA" id="ARBA00005234"/>
    </source>
</evidence>
<dbReference type="PROSITE" id="PS50600">
    <property type="entry name" value="ULP_PROTEASE"/>
    <property type="match status" value="2"/>
</dbReference>
<accession>A0A8B8GAW4</accession>
<dbReference type="GO" id="GO:0005634">
    <property type="term" value="C:nucleus"/>
    <property type="evidence" value="ECO:0007669"/>
    <property type="project" value="TreeGrafter"/>
</dbReference>
<dbReference type="OrthoDB" id="1939479at2759"/>
<keyword evidence="3" id="KW-0378">Hydrolase</keyword>
<feature type="domain" description="Ubiquitin-like protease family profile" evidence="6">
    <location>
        <begin position="13"/>
        <end position="196"/>
    </location>
</feature>
<gene>
    <name evidence="8" type="primary">LOC112690534</name>
</gene>
<evidence type="ECO:0000256" key="4">
    <source>
        <dbReference type="ARBA" id="ARBA00022807"/>
    </source>
</evidence>
<dbReference type="InterPro" id="IPR038765">
    <property type="entry name" value="Papain-like_cys_pep_sf"/>
</dbReference>
<evidence type="ECO:0000256" key="3">
    <source>
        <dbReference type="ARBA" id="ARBA00022801"/>
    </source>
</evidence>